<keyword evidence="3" id="KW-0547">Nucleotide-binding</keyword>
<sequence length="315" mass="33665">MIEVRDLTKRYGDKLAVDGLSFQVRPGRITGFLGPNGAGKSTTMRLILGLDAPTGGQASVNGRPYRLLAAPLREAGSLLEARAVHGGRTAYHHLLYLAQSNGIDRRRIAEVLDLVGLAAVAGRRAKGFSLGMSQRLGIAAALLGDPGVLILDEPVNGLDTDGIRWIRGLLKSLAAQGRTVFLSSHLMSEMELTADHLIVIGQGRLIADIGMRQFIERNSYPFTLVRSPQPDRLTAVLQESGAQVRLDPDGALRISGIDTAMIGDIANAHHVPLHELTARLDSLEDVYTRMTGVSVEYRGGTGITSAGLPAPGNQE</sequence>
<comment type="caution">
    <text evidence="6">The sequence shown here is derived from an EMBL/GenBank/DDBJ whole genome shotgun (WGS) entry which is preliminary data.</text>
</comment>
<keyword evidence="4 6" id="KW-0067">ATP-binding</keyword>
<dbReference type="PROSITE" id="PS00211">
    <property type="entry name" value="ABC_TRANSPORTER_1"/>
    <property type="match status" value="1"/>
</dbReference>
<evidence type="ECO:0000256" key="2">
    <source>
        <dbReference type="ARBA" id="ARBA00022448"/>
    </source>
</evidence>
<dbReference type="PANTHER" id="PTHR43335">
    <property type="entry name" value="ABC TRANSPORTER, ATP-BINDING PROTEIN"/>
    <property type="match status" value="1"/>
</dbReference>
<dbReference type="InterPro" id="IPR027417">
    <property type="entry name" value="P-loop_NTPase"/>
</dbReference>
<evidence type="ECO:0000313" key="7">
    <source>
        <dbReference type="Proteomes" id="UP000618986"/>
    </source>
</evidence>
<feature type="domain" description="ABC transporter" evidence="5">
    <location>
        <begin position="2"/>
        <end position="227"/>
    </location>
</feature>
<dbReference type="GeneID" id="300293820"/>
<dbReference type="EMBL" id="JACHJC010000001">
    <property type="protein sequence ID" value="MBB5113416.1"/>
    <property type="molecule type" value="Genomic_DNA"/>
</dbReference>
<evidence type="ECO:0000256" key="4">
    <source>
        <dbReference type="ARBA" id="ARBA00022840"/>
    </source>
</evidence>
<dbReference type="InterPro" id="IPR017871">
    <property type="entry name" value="ABC_transporter-like_CS"/>
</dbReference>
<keyword evidence="7" id="KW-1185">Reference proteome</keyword>
<dbReference type="InterPro" id="IPR003439">
    <property type="entry name" value="ABC_transporter-like_ATP-bd"/>
</dbReference>
<evidence type="ECO:0000256" key="3">
    <source>
        <dbReference type="ARBA" id="ARBA00022741"/>
    </source>
</evidence>
<reference evidence="6 7" key="1">
    <citation type="submission" date="2020-08" db="EMBL/GenBank/DDBJ databases">
        <title>Sequencing the genomes of 1000 actinobacteria strains.</title>
        <authorList>
            <person name="Klenk H.-P."/>
        </authorList>
    </citation>
    <scope>NUCLEOTIDE SEQUENCE [LARGE SCALE GENOMIC DNA]</scope>
    <source>
        <strain evidence="6 7">DSM 43036</strain>
    </source>
</reference>
<accession>A0ABR6MDF9</accession>
<comment type="similarity">
    <text evidence="1">Belongs to the ABC transporter superfamily.</text>
</comment>
<dbReference type="RefSeq" id="WP_184685115.1">
    <property type="nucleotide sequence ID" value="NZ_JACHJC010000001.1"/>
</dbReference>
<evidence type="ECO:0000256" key="1">
    <source>
        <dbReference type="ARBA" id="ARBA00005417"/>
    </source>
</evidence>
<evidence type="ECO:0000313" key="6">
    <source>
        <dbReference type="EMBL" id="MBB5113416.1"/>
    </source>
</evidence>
<protein>
    <submittedName>
        <fullName evidence="6">ABC-2 type transport system ATP-binding protein</fullName>
    </submittedName>
</protein>
<dbReference type="PROSITE" id="PS50893">
    <property type="entry name" value="ABC_TRANSPORTER_2"/>
    <property type="match status" value="1"/>
</dbReference>
<dbReference type="InterPro" id="IPR003593">
    <property type="entry name" value="AAA+_ATPase"/>
</dbReference>
<dbReference type="PANTHER" id="PTHR43335:SF4">
    <property type="entry name" value="ABC TRANSPORTER, ATP-BINDING PROTEIN"/>
    <property type="match status" value="1"/>
</dbReference>
<evidence type="ECO:0000259" key="5">
    <source>
        <dbReference type="PROSITE" id="PS50893"/>
    </source>
</evidence>
<dbReference type="Gene3D" id="3.40.50.300">
    <property type="entry name" value="P-loop containing nucleotide triphosphate hydrolases"/>
    <property type="match status" value="1"/>
</dbReference>
<dbReference type="GO" id="GO:0005524">
    <property type="term" value="F:ATP binding"/>
    <property type="evidence" value="ECO:0007669"/>
    <property type="project" value="UniProtKB-KW"/>
</dbReference>
<dbReference type="SUPFAM" id="SSF52540">
    <property type="entry name" value="P-loop containing nucleoside triphosphate hydrolases"/>
    <property type="match status" value="1"/>
</dbReference>
<dbReference type="Proteomes" id="UP000618986">
    <property type="component" value="Unassembled WGS sequence"/>
</dbReference>
<keyword evidence="2" id="KW-0813">Transport</keyword>
<name>A0ABR6MDF9_MICEC</name>
<gene>
    <name evidence="6" type="ORF">FHU28_003255</name>
</gene>
<dbReference type="SMART" id="SM00382">
    <property type="entry name" value="AAA"/>
    <property type="match status" value="1"/>
</dbReference>
<dbReference type="Pfam" id="PF00005">
    <property type="entry name" value="ABC_tran"/>
    <property type="match status" value="1"/>
</dbReference>
<organism evidence="6 7">
    <name type="scientific">Micromonospora echinospora</name>
    <name type="common">Micromonospora purpurea</name>
    <dbReference type="NCBI Taxonomy" id="1877"/>
    <lineage>
        <taxon>Bacteria</taxon>
        <taxon>Bacillati</taxon>
        <taxon>Actinomycetota</taxon>
        <taxon>Actinomycetes</taxon>
        <taxon>Micromonosporales</taxon>
        <taxon>Micromonosporaceae</taxon>
        <taxon>Micromonospora</taxon>
    </lineage>
</organism>
<proteinExistence type="inferred from homology"/>